<keyword evidence="2 8" id="KW-0645">Protease</keyword>
<dbReference type="GO" id="GO:0046797">
    <property type="term" value="P:viral procapsid maturation"/>
    <property type="evidence" value="ECO:0007669"/>
    <property type="project" value="UniProtKB-KW"/>
</dbReference>
<name>A0A6J5LH60_9CAUD</name>
<evidence type="ECO:0000256" key="2">
    <source>
        <dbReference type="ARBA" id="ARBA00022670"/>
    </source>
</evidence>
<evidence type="ECO:0000256" key="1">
    <source>
        <dbReference type="ARBA" id="ARBA00022612"/>
    </source>
</evidence>
<protein>
    <submittedName>
        <fullName evidence="8">Prohead protease</fullName>
    </submittedName>
</protein>
<evidence type="ECO:0000256" key="5">
    <source>
        <dbReference type="ARBA" id="ARBA00023045"/>
    </source>
</evidence>
<proteinExistence type="predicted"/>
<dbReference type="GO" id="GO:0008233">
    <property type="term" value="F:peptidase activity"/>
    <property type="evidence" value="ECO:0007669"/>
    <property type="project" value="UniProtKB-KW"/>
</dbReference>
<feature type="domain" description="Prohead serine protease" evidence="7">
    <location>
        <begin position="62"/>
        <end position="175"/>
    </location>
</feature>
<evidence type="ECO:0000256" key="6">
    <source>
        <dbReference type="SAM" id="MobiDB-lite"/>
    </source>
</evidence>
<dbReference type="GO" id="GO:0006508">
    <property type="term" value="P:proteolysis"/>
    <property type="evidence" value="ECO:0007669"/>
    <property type="project" value="UniProtKB-KW"/>
</dbReference>
<dbReference type="Pfam" id="PF04586">
    <property type="entry name" value="Peptidase_S78"/>
    <property type="match status" value="1"/>
</dbReference>
<evidence type="ECO:0000259" key="7">
    <source>
        <dbReference type="Pfam" id="PF04586"/>
    </source>
</evidence>
<organism evidence="8">
    <name type="scientific">uncultured Caudovirales phage</name>
    <dbReference type="NCBI Taxonomy" id="2100421"/>
    <lineage>
        <taxon>Viruses</taxon>
        <taxon>Duplodnaviria</taxon>
        <taxon>Heunggongvirae</taxon>
        <taxon>Uroviricota</taxon>
        <taxon>Caudoviricetes</taxon>
        <taxon>Peduoviridae</taxon>
        <taxon>Maltschvirus</taxon>
        <taxon>Maltschvirus maltsch</taxon>
    </lineage>
</organism>
<keyword evidence="4" id="KW-0118">Viral capsid assembly</keyword>
<sequence>MKQMNLICEAKVSLKNEADPKNEPSGKISARVTTWGPRDGEDGRRFNYQPEGFMDWANEFAKSGKPLPMFLNHNDMGMPVGEWNEFNFDKSGMTAEGKLYLSTVGGSDLYHVLKESPNMFGGVSVGAYADEAQMVDANGDPCDDDDYESYFQITKGGLREVSVVMYPNNPAAEVMNLEYFDGEGHANPRVIEKALRDAGLSRKDATTASSILKKLLEQRDTVKPVIQETPKPSESDAVVNEADAIMKALEERELLKALSKRLK</sequence>
<dbReference type="InterPro" id="IPR054613">
    <property type="entry name" value="Peptidase_S78_dom"/>
</dbReference>
<evidence type="ECO:0000313" key="8">
    <source>
        <dbReference type="EMBL" id="CAB4132496.1"/>
    </source>
</evidence>
<feature type="region of interest" description="Disordered" evidence="6">
    <location>
        <begin position="17"/>
        <end position="42"/>
    </location>
</feature>
<gene>
    <name evidence="8" type="ORF">UFOVP261_27</name>
</gene>
<keyword evidence="3" id="KW-0378">Hydrolase</keyword>
<dbReference type="EMBL" id="LR796262">
    <property type="protein sequence ID" value="CAB4132496.1"/>
    <property type="molecule type" value="Genomic_DNA"/>
</dbReference>
<reference evidence="8" key="1">
    <citation type="submission" date="2020-04" db="EMBL/GenBank/DDBJ databases">
        <authorList>
            <person name="Chiriac C."/>
            <person name="Salcher M."/>
            <person name="Ghai R."/>
            <person name="Kavagutti S V."/>
        </authorList>
    </citation>
    <scope>NUCLEOTIDE SEQUENCE</scope>
</reference>
<keyword evidence="5" id="KW-1273">Viral capsid maturation</keyword>
<evidence type="ECO:0000256" key="4">
    <source>
        <dbReference type="ARBA" id="ARBA00022950"/>
    </source>
</evidence>
<accession>A0A6J5LH60</accession>
<keyword evidence="1" id="KW-1188">Viral release from host cell</keyword>
<evidence type="ECO:0000256" key="3">
    <source>
        <dbReference type="ARBA" id="ARBA00022801"/>
    </source>
</evidence>